<dbReference type="STRING" id="504486.SAMN05660703_0821"/>
<gene>
    <name evidence="2" type="ORF">SAMN05660703_0821</name>
</gene>
<dbReference type="CDD" id="cd02947">
    <property type="entry name" value="TRX_family"/>
    <property type="match status" value="1"/>
</dbReference>
<dbReference type="Pfam" id="PF00085">
    <property type="entry name" value="Thioredoxin"/>
    <property type="match status" value="1"/>
</dbReference>
<feature type="domain" description="Thioredoxin" evidence="1">
    <location>
        <begin position="37"/>
        <end position="171"/>
    </location>
</feature>
<dbReference type="InterPro" id="IPR013766">
    <property type="entry name" value="Thioredoxin_domain"/>
</dbReference>
<dbReference type="Gene3D" id="1.25.40.10">
    <property type="entry name" value="Tetratricopeptide repeat domain"/>
    <property type="match status" value="1"/>
</dbReference>
<dbReference type="SMART" id="SM00028">
    <property type="entry name" value="TPR"/>
    <property type="match status" value="2"/>
</dbReference>
<evidence type="ECO:0000259" key="1">
    <source>
        <dbReference type="PROSITE" id="PS51352"/>
    </source>
</evidence>
<keyword evidence="3" id="KW-1185">Reference proteome</keyword>
<accession>A0A1W1YT61</accession>
<dbReference type="SUPFAM" id="SSF52833">
    <property type="entry name" value="Thioredoxin-like"/>
    <property type="match status" value="1"/>
</dbReference>
<protein>
    <submittedName>
        <fullName evidence="2">Thioredoxin</fullName>
    </submittedName>
</protein>
<dbReference type="InterPro" id="IPR019734">
    <property type="entry name" value="TPR_rpt"/>
</dbReference>
<dbReference type="AlphaFoldDB" id="A0A1W1YT61"/>
<dbReference type="RefSeq" id="WP_084060719.1">
    <property type="nucleotide sequence ID" value="NZ_FWXO01000001.1"/>
</dbReference>
<reference evidence="2 3" key="1">
    <citation type="submission" date="2017-04" db="EMBL/GenBank/DDBJ databases">
        <authorList>
            <person name="Afonso C.L."/>
            <person name="Miller P.J."/>
            <person name="Scott M.A."/>
            <person name="Spackman E."/>
            <person name="Goraichik I."/>
            <person name="Dimitrov K.M."/>
            <person name="Suarez D.L."/>
            <person name="Swayne D.E."/>
        </authorList>
    </citation>
    <scope>NUCLEOTIDE SEQUENCE [LARGE SCALE GENOMIC DNA]</scope>
    <source>
        <strain evidence="2 3">DSM 21164</strain>
    </source>
</reference>
<proteinExistence type="predicted"/>
<evidence type="ECO:0000313" key="2">
    <source>
        <dbReference type="EMBL" id="SMC38991.1"/>
    </source>
</evidence>
<dbReference type="Gene3D" id="3.40.30.10">
    <property type="entry name" value="Glutaredoxin"/>
    <property type="match status" value="1"/>
</dbReference>
<dbReference type="InterPro" id="IPR011990">
    <property type="entry name" value="TPR-like_helical_dom_sf"/>
</dbReference>
<name>A0A1W1YT61_9FLAO</name>
<evidence type="ECO:0000313" key="3">
    <source>
        <dbReference type="Proteomes" id="UP000192360"/>
    </source>
</evidence>
<dbReference type="GO" id="GO:0006950">
    <property type="term" value="P:response to stress"/>
    <property type="evidence" value="ECO:0007669"/>
    <property type="project" value="UniProtKB-ARBA"/>
</dbReference>
<dbReference type="InterPro" id="IPR036249">
    <property type="entry name" value="Thioredoxin-like_sf"/>
</dbReference>
<dbReference type="SUPFAM" id="SSF48452">
    <property type="entry name" value="TPR-like"/>
    <property type="match status" value="1"/>
</dbReference>
<dbReference type="OrthoDB" id="6398367at2"/>
<sequence>MKQLQFAFAIFFTLTVMVNGQGQNNETSTKLLGEISKNDLTSLPYATWFTTEYDAYLPNAKTISEITNELNQYSILVFMGTWCGDSKKEVPRFYKLLEAANYPMHQLKVIAVDNERSNYKKSPTGEEKGLNIHRVPTFIFYKDGKEVNRIIEHPIESLELDIKNILTSNTYTPNYYAIEILQKLLNDPNQTQSQIAEQLKTIVTSETVFNGLGYLYLNDKEFNKAITVFTINKLLFPNNFNTYDSLAEAYDNSGQKDLALKNYEWAFALIQQNPIIVQLKNKIEKLKNN</sequence>
<dbReference type="EMBL" id="FWXO01000001">
    <property type="protein sequence ID" value="SMC38991.1"/>
    <property type="molecule type" value="Genomic_DNA"/>
</dbReference>
<organism evidence="2 3">
    <name type="scientific">Cellulophaga tyrosinoxydans</name>
    <dbReference type="NCBI Taxonomy" id="504486"/>
    <lineage>
        <taxon>Bacteria</taxon>
        <taxon>Pseudomonadati</taxon>
        <taxon>Bacteroidota</taxon>
        <taxon>Flavobacteriia</taxon>
        <taxon>Flavobacteriales</taxon>
        <taxon>Flavobacteriaceae</taxon>
        <taxon>Cellulophaga</taxon>
    </lineage>
</organism>
<dbReference type="Proteomes" id="UP000192360">
    <property type="component" value="Unassembled WGS sequence"/>
</dbReference>
<dbReference type="PROSITE" id="PS51352">
    <property type="entry name" value="THIOREDOXIN_2"/>
    <property type="match status" value="1"/>
</dbReference>